<evidence type="ECO:0000313" key="4">
    <source>
        <dbReference type="Proteomes" id="UP000094819"/>
    </source>
</evidence>
<organism evidence="3 4">
    <name type="scientific">Cryptococcus wingfieldii CBS 7118</name>
    <dbReference type="NCBI Taxonomy" id="1295528"/>
    <lineage>
        <taxon>Eukaryota</taxon>
        <taxon>Fungi</taxon>
        <taxon>Dikarya</taxon>
        <taxon>Basidiomycota</taxon>
        <taxon>Agaricomycotina</taxon>
        <taxon>Tremellomycetes</taxon>
        <taxon>Tremellales</taxon>
        <taxon>Cryptococcaceae</taxon>
        <taxon>Cryptococcus</taxon>
    </lineage>
</organism>
<dbReference type="EMBL" id="AWGH01000056">
    <property type="protein sequence ID" value="ODN74983.1"/>
    <property type="molecule type" value="Genomic_DNA"/>
</dbReference>
<gene>
    <name evidence="3" type="ORF">L198_08169</name>
</gene>
<comment type="caution">
    <text evidence="3">The sequence shown here is derived from an EMBL/GenBank/DDBJ whole genome shotgun (WGS) entry which is preliminary data.</text>
</comment>
<feature type="transmembrane region" description="Helical" evidence="2">
    <location>
        <begin position="88"/>
        <end position="107"/>
    </location>
</feature>
<keyword evidence="2" id="KW-0812">Transmembrane</keyword>
<dbReference type="GeneID" id="30197380"/>
<keyword evidence="2" id="KW-1133">Transmembrane helix</keyword>
<dbReference type="RefSeq" id="XP_019027866.1">
    <property type="nucleotide sequence ID" value="XM_019180140.1"/>
</dbReference>
<keyword evidence="4" id="KW-1185">Reference proteome</keyword>
<dbReference type="OrthoDB" id="10515297at2759"/>
<feature type="compositionally biased region" description="Low complexity" evidence="1">
    <location>
        <begin position="29"/>
        <end position="74"/>
    </location>
</feature>
<accession>A0A1E3HF45</accession>
<dbReference type="AlphaFoldDB" id="A0A1E3HF45"/>
<feature type="transmembrane region" description="Helical" evidence="2">
    <location>
        <begin position="119"/>
        <end position="141"/>
    </location>
</feature>
<keyword evidence="2" id="KW-0472">Membrane</keyword>
<feature type="region of interest" description="Disordered" evidence="1">
    <location>
        <begin position="1"/>
        <end position="78"/>
    </location>
</feature>
<evidence type="ECO:0000256" key="2">
    <source>
        <dbReference type="SAM" id="Phobius"/>
    </source>
</evidence>
<reference evidence="3 4" key="1">
    <citation type="submission" date="2016-06" db="EMBL/GenBank/DDBJ databases">
        <title>Evolution of pathogenesis and genome organization in the Tremellales.</title>
        <authorList>
            <person name="Cuomo C."/>
            <person name="Litvintseva A."/>
            <person name="Heitman J."/>
            <person name="Chen Y."/>
            <person name="Sun S."/>
            <person name="Springer D."/>
            <person name="Dromer F."/>
            <person name="Young S."/>
            <person name="Zeng Q."/>
            <person name="Chapman S."/>
            <person name="Gujja S."/>
            <person name="Saif S."/>
            <person name="Birren B."/>
        </authorList>
    </citation>
    <scope>NUCLEOTIDE SEQUENCE [LARGE SCALE GENOMIC DNA]</scope>
    <source>
        <strain evidence="3 4">CBS 7118</strain>
    </source>
</reference>
<name>A0A1E3HF45_9TREE</name>
<proteinExistence type="predicted"/>
<evidence type="ECO:0000313" key="3">
    <source>
        <dbReference type="EMBL" id="ODN74983.1"/>
    </source>
</evidence>
<feature type="transmembrane region" description="Helical" evidence="2">
    <location>
        <begin position="153"/>
        <end position="177"/>
    </location>
</feature>
<evidence type="ECO:0000256" key="1">
    <source>
        <dbReference type="SAM" id="MobiDB-lite"/>
    </source>
</evidence>
<dbReference type="Proteomes" id="UP000094819">
    <property type="component" value="Unassembled WGS sequence"/>
</dbReference>
<sequence>MSQPQTPPQSQEQLQLPTYPPPPHESSHHPSSSPSHSPSSPTHSPSSPSPSPSSSSPSESPQQEQQLEQQEQPQAHAGWQRTDLGLQLAVSFLFALHAIFLGAGLVMTWKGRTVPGGRVYNNAGPGFGIIGALLSFPPLIAACRKVQGTESTALGWLAVATAALVLGIVSTVGNMVFSSLGHG</sequence>
<protein>
    <submittedName>
        <fullName evidence="3">Uncharacterized protein</fullName>
    </submittedName>
</protein>
<feature type="compositionally biased region" description="Low complexity" evidence="1">
    <location>
        <begin position="1"/>
        <end position="17"/>
    </location>
</feature>